<protein>
    <submittedName>
        <fullName evidence="3">Uncharacterized protein</fullName>
    </submittedName>
</protein>
<evidence type="ECO:0000313" key="3">
    <source>
        <dbReference type="EMBL" id="KAK1344343.1"/>
    </source>
</evidence>
<name>A0AA40I787_CNENI</name>
<gene>
    <name evidence="3" type="ORF">QTO34_014910</name>
</gene>
<dbReference type="AlphaFoldDB" id="A0AA40I787"/>
<evidence type="ECO:0000256" key="1">
    <source>
        <dbReference type="SAM" id="MobiDB-lite"/>
    </source>
</evidence>
<proteinExistence type="predicted"/>
<dbReference type="AntiFam" id="ANF00010">
    <property type="entry name" value="tRNA translation"/>
</dbReference>
<accession>A0AA40I787</accession>
<reference evidence="3" key="1">
    <citation type="submission" date="2023-06" db="EMBL/GenBank/DDBJ databases">
        <title>Reference genome for the Northern bat (Eptesicus nilssonii), a most northern bat species.</title>
        <authorList>
            <person name="Laine V.N."/>
            <person name="Pulliainen A.T."/>
            <person name="Lilley T.M."/>
        </authorList>
    </citation>
    <scope>NUCLEOTIDE SEQUENCE</scope>
    <source>
        <strain evidence="3">BLF_Eptnil</strain>
        <tissue evidence="3">Kidney</tissue>
    </source>
</reference>
<feature type="signal peptide" evidence="2">
    <location>
        <begin position="1"/>
        <end position="31"/>
    </location>
</feature>
<feature type="region of interest" description="Disordered" evidence="1">
    <location>
        <begin position="173"/>
        <end position="199"/>
    </location>
</feature>
<keyword evidence="4" id="KW-1185">Reference proteome</keyword>
<sequence length="226" mass="24905">MASRPDSRGVHRLFRLFLLLGIALCMSRLQGYVVHLELPPSSSAVQTEEDFNRLKSSNTRRYEVLKEILTALGLRCDAQHVPALTPLHLLLAAEVSAQREAHRAALLKAVTLALAGVAQWIEHRPADRRVPGSIPVKGTYLGCRLLSSPGPRWTQEEALSVGYTLSRGKLAVQSRAELPDRPDPSSKLTYRSKRLPSGGNQSSLSFICLVRSVNRRKSTTSIHLVA</sequence>
<organism evidence="3 4">
    <name type="scientific">Cnephaeus nilssonii</name>
    <name type="common">Northern bat</name>
    <name type="synonym">Eptesicus nilssonii</name>
    <dbReference type="NCBI Taxonomy" id="3371016"/>
    <lineage>
        <taxon>Eukaryota</taxon>
        <taxon>Metazoa</taxon>
        <taxon>Chordata</taxon>
        <taxon>Craniata</taxon>
        <taxon>Vertebrata</taxon>
        <taxon>Euteleostomi</taxon>
        <taxon>Mammalia</taxon>
        <taxon>Eutheria</taxon>
        <taxon>Laurasiatheria</taxon>
        <taxon>Chiroptera</taxon>
        <taxon>Yangochiroptera</taxon>
        <taxon>Vespertilionidae</taxon>
        <taxon>Cnephaeus</taxon>
    </lineage>
</organism>
<keyword evidence="2" id="KW-0732">Signal</keyword>
<dbReference type="Proteomes" id="UP001177744">
    <property type="component" value="Unassembled WGS sequence"/>
</dbReference>
<evidence type="ECO:0000256" key="2">
    <source>
        <dbReference type="SAM" id="SignalP"/>
    </source>
</evidence>
<evidence type="ECO:0000313" key="4">
    <source>
        <dbReference type="Proteomes" id="UP001177744"/>
    </source>
</evidence>
<dbReference type="EMBL" id="JAULJE010000004">
    <property type="protein sequence ID" value="KAK1344343.1"/>
    <property type="molecule type" value="Genomic_DNA"/>
</dbReference>
<feature type="chain" id="PRO_5041464349" evidence="2">
    <location>
        <begin position="32"/>
        <end position="226"/>
    </location>
</feature>
<comment type="caution">
    <text evidence="3">The sequence shown here is derived from an EMBL/GenBank/DDBJ whole genome shotgun (WGS) entry which is preliminary data.</text>
</comment>